<name>A0A2A4G2A6_9FLAO</name>
<comment type="caution">
    <text evidence="2">The sequence shown here is derived from an EMBL/GenBank/DDBJ whole genome shotgun (WGS) entry which is preliminary data.</text>
</comment>
<accession>A0A2A4G2A6</accession>
<dbReference type="Pfam" id="PF18551">
    <property type="entry name" value="TackOD1"/>
    <property type="match status" value="1"/>
</dbReference>
<evidence type="ECO:0000313" key="3">
    <source>
        <dbReference type="Proteomes" id="UP000219559"/>
    </source>
</evidence>
<evidence type="ECO:0000313" key="2">
    <source>
        <dbReference type="EMBL" id="PCE62563.1"/>
    </source>
</evidence>
<dbReference type="OrthoDB" id="8432393at2"/>
<proteinExistence type="predicted"/>
<evidence type="ECO:0000259" key="1">
    <source>
        <dbReference type="Pfam" id="PF18551"/>
    </source>
</evidence>
<organism evidence="2 3">
    <name type="scientific">Sediminicola luteus</name>
    <dbReference type="NCBI Taxonomy" id="319238"/>
    <lineage>
        <taxon>Bacteria</taxon>
        <taxon>Pseudomonadati</taxon>
        <taxon>Bacteroidota</taxon>
        <taxon>Flavobacteriia</taxon>
        <taxon>Flavobacteriales</taxon>
        <taxon>Flavobacteriaceae</taxon>
        <taxon>Sediminicola</taxon>
    </lineage>
</organism>
<keyword evidence="3" id="KW-1185">Reference proteome</keyword>
<gene>
    <name evidence="2" type="ORF">B7P33_18170</name>
</gene>
<protein>
    <recommendedName>
        <fullName evidence="1">Thaumarchaeal output domain-containing protein</fullName>
    </recommendedName>
</protein>
<dbReference type="RefSeq" id="WP_097443650.1">
    <property type="nucleotide sequence ID" value="NZ_NBWU01000008.1"/>
</dbReference>
<sequence length="436" mass="48979">MLKIVRHNAKTGYEHQGVTFVQLDRWQNELLQDLASYDAILLQSNDPKENVKIIDRVRGHDNPNIYLLPVFSKDVLPPNLNLHTDGTFDEGSSKKVKTIQHRIESVTTITHSGFAEQTVQKTLNFIYSRQGSLSPVKIRTKSLGFDYPFIGLAFSEEPEKMISTLDLMAQSGVLEGNLNHRIPLCGSCADSFLFFTETCPKCGSIDIGAEDIIHHFPCAHVAPLSAFKQPDSDQLQCPKCHKGLRHIGIDYDKPSQMHGCQSCNHQFQEADMKAQCHSCGNSNALAELREIELYDYKLTSKGLMAAESGLAPEKTETISQNNVVFHEIVKQEKKRKTPKGYHGYRLTVSLKGKILDALNPQFVTHLWDEIAELCKTYTQSHLHILRTDQNIQLLVLDLSPNNLIGIQEKMNKNLNMLLADNIGPGLEVHIASEKIN</sequence>
<reference evidence="2 3" key="1">
    <citation type="submission" date="2017-04" db="EMBL/GenBank/DDBJ databases">
        <title>A new member of the family Flavobacteriaceae isolated from ascidians.</title>
        <authorList>
            <person name="Chen L."/>
        </authorList>
    </citation>
    <scope>NUCLEOTIDE SEQUENCE [LARGE SCALE GENOMIC DNA]</scope>
    <source>
        <strain evidence="2 3">HQA918</strain>
    </source>
</reference>
<dbReference type="Proteomes" id="UP000219559">
    <property type="component" value="Unassembled WGS sequence"/>
</dbReference>
<feature type="domain" description="Thaumarchaeal output" evidence="1">
    <location>
        <begin position="116"/>
        <end position="298"/>
    </location>
</feature>
<dbReference type="EMBL" id="NBWU01000008">
    <property type="protein sequence ID" value="PCE62563.1"/>
    <property type="molecule type" value="Genomic_DNA"/>
</dbReference>
<dbReference type="AlphaFoldDB" id="A0A2A4G2A6"/>
<dbReference type="InterPro" id="IPR040572">
    <property type="entry name" value="TackOD1"/>
</dbReference>